<dbReference type="SUPFAM" id="SSF55724">
    <property type="entry name" value="Mog1p/PsbP-like"/>
    <property type="match status" value="1"/>
</dbReference>
<feature type="domain" description="PsbP C-terminal" evidence="1">
    <location>
        <begin position="27"/>
        <end position="177"/>
    </location>
</feature>
<evidence type="ECO:0000259" key="1">
    <source>
        <dbReference type="Pfam" id="PF01789"/>
    </source>
</evidence>
<organism evidence="2 3">
    <name type="scientific">Methanobacterium congolense</name>
    <dbReference type="NCBI Taxonomy" id="118062"/>
    <lineage>
        <taxon>Archaea</taxon>
        <taxon>Methanobacteriati</taxon>
        <taxon>Methanobacteriota</taxon>
        <taxon>Methanomada group</taxon>
        <taxon>Methanobacteria</taxon>
        <taxon>Methanobacteriales</taxon>
        <taxon>Methanobacteriaceae</taxon>
        <taxon>Methanobacterium</taxon>
    </lineage>
</organism>
<dbReference type="Proteomes" id="UP000094707">
    <property type="component" value="Chromosome I"/>
</dbReference>
<dbReference type="KEGG" id="mcub:MCBB_1869"/>
<evidence type="ECO:0000313" key="2">
    <source>
        <dbReference type="EMBL" id="SCG86418.1"/>
    </source>
</evidence>
<sequence>MKWYTVLFLIVLVVLSSLSVYKALTPQTYSDNGVSFNYPGTWNQLSAKDWNINSTSSSPTIAVVGDSNNAQNSSYVTMVTVQKTNQSGTLDEIVAASKADLQKDKKAVMISDKNITVNGVKAHDVLYNVTMGGVKKEVRLVVLAKNNTVYSLTLSAPDSEFANQKENFDMVVKSFNVTGKQENNSLNDLFNNLI</sequence>
<dbReference type="AlphaFoldDB" id="A0A1D3L4D5"/>
<dbReference type="Pfam" id="PF01789">
    <property type="entry name" value="PsbP"/>
    <property type="match status" value="1"/>
</dbReference>
<dbReference type="Gene3D" id="3.40.1000.10">
    <property type="entry name" value="Mog1/PsbP, alpha/beta/alpha sandwich"/>
    <property type="match status" value="1"/>
</dbReference>
<protein>
    <recommendedName>
        <fullName evidence="1">PsbP C-terminal domain-containing protein</fullName>
    </recommendedName>
</protein>
<dbReference type="GO" id="GO:0015979">
    <property type="term" value="P:photosynthesis"/>
    <property type="evidence" value="ECO:0007669"/>
    <property type="project" value="InterPro"/>
</dbReference>
<dbReference type="InterPro" id="IPR016123">
    <property type="entry name" value="Mog1/PsbP_a/b/a-sand"/>
</dbReference>
<dbReference type="GO" id="GO:0019898">
    <property type="term" value="C:extrinsic component of membrane"/>
    <property type="evidence" value="ECO:0007669"/>
    <property type="project" value="InterPro"/>
</dbReference>
<dbReference type="RefSeq" id="WP_071907484.1">
    <property type="nucleotide sequence ID" value="NZ_LT607756.1"/>
</dbReference>
<gene>
    <name evidence="2" type="ORF">MCBB_1869</name>
</gene>
<proteinExistence type="predicted"/>
<dbReference type="GO" id="GO:0009523">
    <property type="term" value="C:photosystem II"/>
    <property type="evidence" value="ECO:0007669"/>
    <property type="project" value="InterPro"/>
</dbReference>
<evidence type="ECO:0000313" key="3">
    <source>
        <dbReference type="Proteomes" id="UP000094707"/>
    </source>
</evidence>
<dbReference type="GeneID" id="30412707"/>
<dbReference type="OrthoDB" id="70560at2157"/>
<keyword evidence="3" id="KW-1185">Reference proteome</keyword>
<dbReference type="EMBL" id="LT607756">
    <property type="protein sequence ID" value="SCG86418.1"/>
    <property type="molecule type" value="Genomic_DNA"/>
</dbReference>
<reference evidence="2 3" key="1">
    <citation type="submission" date="2016-08" db="EMBL/GenBank/DDBJ databases">
        <authorList>
            <person name="Seilhamer J.J."/>
        </authorList>
    </citation>
    <scope>NUCLEOTIDE SEQUENCE [LARGE SCALE GENOMIC DNA]</scope>
    <source>
        <strain evidence="2">Buetzberg</strain>
    </source>
</reference>
<accession>A0A1D3L4D5</accession>
<dbReference type="InterPro" id="IPR002683">
    <property type="entry name" value="PsbP_C"/>
</dbReference>
<name>A0A1D3L4D5_9EURY</name>
<dbReference type="GO" id="GO:0005509">
    <property type="term" value="F:calcium ion binding"/>
    <property type="evidence" value="ECO:0007669"/>
    <property type="project" value="InterPro"/>
</dbReference>